<feature type="transmembrane region" description="Helical" evidence="2">
    <location>
        <begin position="143"/>
        <end position="162"/>
    </location>
</feature>
<feature type="chain" id="PRO_5020710289" evidence="3">
    <location>
        <begin position="20"/>
        <end position="174"/>
    </location>
</feature>
<evidence type="ECO:0000313" key="5">
    <source>
        <dbReference type="Proteomes" id="UP000293347"/>
    </source>
</evidence>
<gene>
    <name evidence="4" type="ORF">EZ437_11840</name>
</gene>
<protein>
    <submittedName>
        <fullName evidence="4">Uncharacterized protein</fullName>
    </submittedName>
</protein>
<feature type="signal peptide" evidence="3">
    <location>
        <begin position="1"/>
        <end position="19"/>
    </location>
</feature>
<keyword evidence="2" id="KW-0472">Membrane</keyword>
<evidence type="ECO:0000256" key="1">
    <source>
        <dbReference type="SAM" id="Coils"/>
    </source>
</evidence>
<sequence>MIRNLLLLLFISIAFNANAFQNDTTAYQLQRLKVNALLSERSNKFGQYDQSLDNRTGIFGFQTKGDIKKSNEILRQIVLNDNNIFKELKILLDYKDQEVKRVQLEASSSNSRIQNYMLSIKKLQDENERLENETNNIAKSGPIYYLTILLLFLFAALSFFYYKKYRKASEGPFA</sequence>
<keyword evidence="2" id="KW-1133">Transmembrane helix</keyword>
<organism evidence="4 5">
    <name type="scientific">Pedobacter psychroterrae</name>
    <dbReference type="NCBI Taxonomy" id="2530453"/>
    <lineage>
        <taxon>Bacteria</taxon>
        <taxon>Pseudomonadati</taxon>
        <taxon>Bacteroidota</taxon>
        <taxon>Sphingobacteriia</taxon>
        <taxon>Sphingobacteriales</taxon>
        <taxon>Sphingobacteriaceae</taxon>
        <taxon>Pedobacter</taxon>
    </lineage>
</organism>
<keyword evidence="2" id="KW-0812">Transmembrane</keyword>
<accession>A0A4R0NNA4</accession>
<dbReference type="RefSeq" id="WP_131596228.1">
    <property type="nucleotide sequence ID" value="NZ_SJSL01000002.1"/>
</dbReference>
<name>A0A4R0NNA4_9SPHI</name>
<dbReference type="EMBL" id="SJSL01000002">
    <property type="protein sequence ID" value="TCD01428.1"/>
    <property type="molecule type" value="Genomic_DNA"/>
</dbReference>
<proteinExistence type="predicted"/>
<keyword evidence="5" id="KW-1185">Reference proteome</keyword>
<keyword evidence="3" id="KW-0732">Signal</keyword>
<dbReference type="Proteomes" id="UP000293347">
    <property type="component" value="Unassembled WGS sequence"/>
</dbReference>
<keyword evidence="1" id="KW-0175">Coiled coil</keyword>
<evidence type="ECO:0000313" key="4">
    <source>
        <dbReference type="EMBL" id="TCD01428.1"/>
    </source>
</evidence>
<feature type="coiled-coil region" evidence="1">
    <location>
        <begin position="113"/>
        <end position="140"/>
    </location>
</feature>
<evidence type="ECO:0000256" key="3">
    <source>
        <dbReference type="SAM" id="SignalP"/>
    </source>
</evidence>
<dbReference type="OrthoDB" id="713774at2"/>
<evidence type="ECO:0000256" key="2">
    <source>
        <dbReference type="SAM" id="Phobius"/>
    </source>
</evidence>
<reference evidence="4 5" key="1">
    <citation type="submission" date="2019-02" db="EMBL/GenBank/DDBJ databases">
        <title>Pedobacter sp. RP-1-14 sp. nov., isolated from Arctic soil.</title>
        <authorList>
            <person name="Dahal R.H."/>
        </authorList>
    </citation>
    <scope>NUCLEOTIDE SEQUENCE [LARGE SCALE GENOMIC DNA]</scope>
    <source>
        <strain evidence="4 5">RP-1-14</strain>
    </source>
</reference>
<comment type="caution">
    <text evidence="4">The sequence shown here is derived from an EMBL/GenBank/DDBJ whole genome shotgun (WGS) entry which is preliminary data.</text>
</comment>
<dbReference type="AlphaFoldDB" id="A0A4R0NNA4"/>